<dbReference type="InterPro" id="IPR011527">
    <property type="entry name" value="ABC1_TM_dom"/>
</dbReference>
<feature type="transmembrane region" description="Helical" evidence="11">
    <location>
        <begin position="1025"/>
        <end position="1048"/>
    </location>
</feature>
<dbReference type="SUPFAM" id="SSF90123">
    <property type="entry name" value="ABC transporter transmembrane region"/>
    <property type="match status" value="2"/>
</dbReference>
<dbReference type="OrthoDB" id="6500128at2759"/>
<dbReference type="Proteomes" id="UP000092177">
    <property type="component" value="Chromosome 4"/>
</dbReference>
<keyword evidence="3" id="KW-1003">Cell membrane</keyword>
<dbReference type="GO" id="GO:0005524">
    <property type="term" value="F:ATP binding"/>
    <property type="evidence" value="ECO:0007669"/>
    <property type="project" value="UniProtKB-KW"/>
</dbReference>
<keyword evidence="15" id="KW-1185">Reference proteome</keyword>
<feature type="transmembrane region" description="Helical" evidence="11">
    <location>
        <begin position="143"/>
        <end position="163"/>
    </location>
</feature>
<accession>A0A1B7YER3</accession>
<feature type="region of interest" description="Disordered" evidence="10">
    <location>
        <begin position="653"/>
        <end position="680"/>
    </location>
</feature>
<feature type="transmembrane region" description="Helical" evidence="11">
    <location>
        <begin position="81"/>
        <end position="101"/>
    </location>
</feature>
<dbReference type="PANTHER" id="PTHR24223:SF399">
    <property type="entry name" value="ABC TRANSPORTER ATNG"/>
    <property type="match status" value="1"/>
</dbReference>
<gene>
    <name evidence="14" type="ORF">CH63R_06112</name>
</gene>
<dbReference type="InterPro" id="IPR003439">
    <property type="entry name" value="ABC_transporter-like_ATP-bd"/>
</dbReference>
<evidence type="ECO:0000259" key="13">
    <source>
        <dbReference type="PROSITE" id="PS50929"/>
    </source>
</evidence>
<feature type="transmembrane region" description="Helical" evidence="11">
    <location>
        <begin position="1121"/>
        <end position="1140"/>
    </location>
</feature>
<keyword evidence="8 11" id="KW-0472">Membrane</keyword>
<evidence type="ECO:0000256" key="2">
    <source>
        <dbReference type="ARBA" id="ARBA00022448"/>
    </source>
</evidence>
<dbReference type="GeneID" id="28865194"/>
<feature type="transmembrane region" description="Helical" evidence="11">
    <location>
        <begin position="1092"/>
        <end position="1114"/>
    </location>
</feature>
<dbReference type="Pfam" id="PF00664">
    <property type="entry name" value="ABC_membrane"/>
    <property type="match status" value="2"/>
</dbReference>
<dbReference type="SUPFAM" id="SSF52540">
    <property type="entry name" value="P-loop containing nucleoside triphosphate hydrolases"/>
    <property type="match status" value="2"/>
</dbReference>
<dbReference type="PROSITE" id="PS50929">
    <property type="entry name" value="ABC_TM1F"/>
    <property type="match status" value="2"/>
</dbReference>
<feature type="transmembrane region" description="Helical" evidence="11">
    <location>
        <begin position="49"/>
        <end position="69"/>
    </location>
</feature>
<keyword evidence="7 11" id="KW-1133">Transmembrane helix</keyword>
<dbReference type="InterPro" id="IPR003593">
    <property type="entry name" value="AAA+_ATPase"/>
</dbReference>
<dbReference type="FunFam" id="1.20.1560.10:FF:000066">
    <property type="entry name" value="ABC multidrug transporter (Eurofung)"/>
    <property type="match status" value="1"/>
</dbReference>
<evidence type="ECO:0000256" key="10">
    <source>
        <dbReference type="SAM" id="MobiDB-lite"/>
    </source>
</evidence>
<dbReference type="CDD" id="cd03244">
    <property type="entry name" value="ABCC_MRP_domain2"/>
    <property type="match status" value="1"/>
</dbReference>
<dbReference type="PROSITE" id="PS50893">
    <property type="entry name" value="ABC_TRANSPORTER_2"/>
    <property type="match status" value="2"/>
</dbReference>
<reference evidence="15" key="1">
    <citation type="journal article" date="2017" name="BMC Genomics">
        <title>Gapless genome assembly of Colletotrichum higginsianum reveals chromosome structure and association of transposable elements with secondary metabolite gene clusters.</title>
        <authorList>
            <person name="Dallery J.-F."/>
            <person name="Lapalu N."/>
            <person name="Zampounis A."/>
            <person name="Pigne S."/>
            <person name="Luyten I."/>
            <person name="Amselem J."/>
            <person name="Wittenberg A.H.J."/>
            <person name="Zhou S."/>
            <person name="de Queiroz M.V."/>
            <person name="Robin G.P."/>
            <person name="Auger A."/>
            <person name="Hainaut M."/>
            <person name="Henrissat B."/>
            <person name="Kim K.-T."/>
            <person name="Lee Y.-H."/>
            <person name="Lespinet O."/>
            <person name="Schwartz D.C."/>
            <person name="Thon M.R."/>
            <person name="O'Connell R.J."/>
        </authorList>
    </citation>
    <scope>NUCLEOTIDE SEQUENCE [LARGE SCALE GENOMIC DNA]</scope>
    <source>
        <strain evidence="15">IMI 349063</strain>
    </source>
</reference>
<sequence>MDALGFSPPARRSTAGQTVLLQTPACSDTATPGFPLCSGTLASSFFREEILLCIVPCSVAILWGLHRCLRLWSKPVVSQGSVLAARHLAGCIILAVVLFLLFPSSLAVAPAAAVLVSGLFGYLRPGSRPESPQGSRLLTRKMILWQALPAFQLAALLSLVWIATTNTPPDSTSGIAVASWSFSLASSFLLLLVSRLEHSKSRPPSALLQTFLLVTIVLDAARFRTAWFSAGGPVHDEARQLLPVQLIIKTLLLIAESGSKAAVIAIPARRISREEASGIFGTAFALWVLPLLSSGWRKDLTVDDLEPVDEALSSERVLNKLSSAWQRADPDRSHALALTVLRAFWVEVLIIHIPRLAVVGFGLVQPLLVQTTIQYIQNHDEDGTDASFGSWLVAAFAVTYLGLAISTQLCGQLTNRLITRLRGSLVALIYQTMLSLRAETGTSQAAVSLMSTEVERINVAAQWSFSIVPNLLQLAIALRILAGQLGGVSVAPVIVAILCVSAGMRVGQLVPPRQRRWMQAIQRRVGITTDIIGSVRGVKMSGLSATVRDQIQGLRDFELDESKRFRRMQIVNIVIGQFPSIMTPSITFAAFAVVQKLSGGPPLNVVQAFTSLSLLGILISPVTELVMIPNNLGSTIGCLDRIQEFLVREKRDDYRRLTPRRPPTRGHDGETTESPARPQPLITVSDGSFGWRAAEPILHGLNLDIRPSTLTILVGPVGSGKSTLLKSLVGETHRIAGSVEYHTATADVAYCDQDPWILNQSIRDNICGGSGAGHDPGLYGKVIRACQLEEDLGLLPQGDETLVGTSGAALSGGQRHRVALARAVYSGKQVVIMDDNLKGLDSNTASRCFHALFGPGGLLRGKDKAVILATHNAQWLRQADTIVALGADGTISERGSYEELSKSGGYVSSLHVSQQSGHTDNADDDDNKLSSEAEQPKQQNGTQRDKPVSAGAPGPSPNPRARGAANTSSLFYYIKSMGIPSFALFLAMVLIQTFCRTMQRLWVKFWVAANEGGGQQSVSLWAGVYILWGVMTEVAFAAEIFWFFVIVIPHSAKGLHFSVLKAAIAAPLSFFVKTDTGVVINRFSQDMNLVDLPLPIAFLLTFDCLTLTIADVILTCVATGYLALAIPFLAAVLYAIQRVYLETSRQVRLLDLETKSPIFSHFIASFAGLVTVRAMDRTAECQAENLARLDLSQRAFYAMGSLQRWLLLVLNLTVAGLAVLLVGLAVALRDAIDPGLLGVALVSVMGFGQLLTELLNNWATLETSLGAVARIREFEAETPSEQDRDGDIPVAVEEWPDKGKIDIRNVSAAYDDHQVLCDVTLSIKPGEKVAICGRTGSGKSTLIALLLRLHDPSSGTIEIDDVDIASVPINELRESLVALPQDPLFLPGTVRRNLDPFDARDDDAVWAALDKTGLKALFEDKGGLEADLKTDWLSAGQKQLFCMARAVLRNRRVLLLDEATSSLDQATEQVVQDLIRSEFQGWTVVVIAHRLKAVADFDKIVTLQDGRVVEFDRPTTLLEKGGVFASLWKLQEG</sequence>
<evidence type="ECO:0000313" key="14">
    <source>
        <dbReference type="EMBL" id="OBR10420.1"/>
    </source>
</evidence>
<dbReference type="RefSeq" id="XP_018158937.1">
    <property type="nucleotide sequence ID" value="XM_018301087.1"/>
</dbReference>
<evidence type="ECO:0000256" key="1">
    <source>
        <dbReference type="ARBA" id="ARBA00004651"/>
    </source>
</evidence>
<evidence type="ECO:0000256" key="9">
    <source>
        <dbReference type="ARBA" id="ARBA00023180"/>
    </source>
</evidence>
<feature type="transmembrane region" description="Helical" evidence="11">
    <location>
        <begin position="175"/>
        <end position="194"/>
    </location>
</feature>
<comment type="caution">
    <text evidence="14">The sequence shown here is derived from an EMBL/GenBank/DDBJ whole genome shotgun (WGS) entry which is preliminary data.</text>
</comment>
<dbReference type="InterPro" id="IPR017871">
    <property type="entry name" value="ABC_transporter-like_CS"/>
</dbReference>
<keyword evidence="2" id="KW-0813">Transport</keyword>
<dbReference type="GO" id="GO:0016887">
    <property type="term" value="F:ATP hydrolysis activity"/>
    <property type="evidence" value="ECO:0007669"/>
    <property type="project" value="InterPro"/>
</dbReference>
<dbReference type="PROSITE" id="PS00211">
    <property type="entry name" value="ABC_TRANSPORTER_1"/>
    <property type="match status" value="1"/>
</dbReference>
<feature type="transmembrane region" description="Helical" evidence="11">
    <location>
        <begin position="356"/>
        <end position="376"/>
    </location>
</feature>
<dbReference type="FunFam" id="3.40.50.300:FF:000838">
    <property type="entry name" value="ABC multidrug transporter (Eurofung)"/>
    <property type="match status" value="1"/>
</dbReference>
<dbReference type="InterPro" id="IPR044746">
    <property type="entry name" value="ABCC_6TM_D1"/>
</dbReference>
<dbReference type="EMBL" id="LTAN01000004">
    <property type="protein sequence ID" value="OBR10420.1"/>
    <property type="molecule type" value="Genomic_DNA"/>
</dbReference>
<evidence type="ECO:0000256" key="6">
    <source>
        <dbReference type="ARBA" id="ARBA00022840"/>
    </source>
</evidence>
<keyword evidence="9" id="KW-0325">Glycoprotein</keyword>
<organism evidence="14 15">
    <name type="scientific">Colletotrichum higginsianum (strain IMI 349063)</name>
    <name type="common">Crucifer anthracnose fungus</name>
    <dbReference type="NCBI Taxonomy" id="759273"/>
    <lineage>
        <taxon>Eukaryota</taxon>
        <taxon>Fungi</taxon>
        <taxon>Dikarya</taxon>
        <taxon>Ascomycota</taxon>
        <taxon>Pezizomycotina</taxon>
        <taxon>Sordariomycetes</taxon>
        <taxon>Hypocreomycetidae</taxon>
        <taxon>Glomerellales</taxon>
        <taxon>Glomerellaceae</taxon>
        <taxon>Colletotrichum</taxon>
        <taxon>Colletotrichum destructivum species complex</taxon>
    </lineage>
</organism>
<feature type="region of interest" description="Disordered" evidence="10">
    <location>
        <begin position="911"/>
        <end position="962"/>
    </location>
</feature>
<dbReference type="SMART" id="SM00382">
    <property type="entry name" value="AAA"/>
    <property type="match status" value="2"/>
</dbReference>
<keyword evidence="4 11" id="KW-0812">Transmembrane</keyword>
<feature type="transmembrane region" description="Helical" evidence="11">
    <location>
        <begin position="488"/>
        <end position="507"/>
    </location>
</feature>
<dbReference type="PANTHER" id="PTHR24223">
    <property type="entry name" value="ATP-BINDING CASSETTE SUB-FAMILY C"/>
    <property type="match status" value="1"/>
</dbReference>
<dbReference type="InterPro" id="IPR027417">
    <property type="entry name" value="P-loop_NTPase"/>
</dbReference>
<evidence type="ECO:0000256" key="3">
    <source>
        <dbReference type="ARBA" id="ARBA00022475"/>
    </source>
</evidence>
<dbReference type="InterPro" id="IPR044726">
    <property type="entry name" value="ABCC_6TM_D2"/>
</dbReference>
<feature type="transmembrane region" description="Helical" evidence="11">
    <location>
        <begin position="460"/>
        <end position="482"/>
    </location>
</feature>
<feature type="transmembrane region" description="Helical" evidence="11">
    <location>
        <begin position="970"/>
        <end position="991"/>
    </location>
</feature>
<dbReference type="VEuPathDB" id="FungiDB:CH63R_06112"/>
<comment type="subcellular location">
    <subcellularLocation>
        <location evidence="1">Cell membrane</location>
        <topology evidence="1">Multi-pass membrane protein</topology>
    </subcellularLocation>
</comment>
<feature type="domain" description="ABC transporter" evidence="12">
    <location>
        <begin position="1301"/>
        <end position="1530"/>
    </location>
</feature>
<evidence type="ECO:0000313" key="15">
    <source>
        <dbReference type="Proteomes" id="UP000092177"/>
    </source>
</evidence>
<keyword evidence="6" id="KW-0067">ATP-binding</keyword>
<dbReference type="InterPro" id="IPR050173">
    <property type="entry name" value="ABC_transporter_C-like"/>
</dbReference>
<evidence type="ECO:0000256" key="11">
    <source>
        <dbReference type="SAM" id="Phobius"/>
    </source>
</evidence>
<dbReference type="Gene3D" id="1.20.1560.10">
    <property type="entry name" value="ABC transporter type 1, transmembrane domain"/>
    <property type="match status" value="2"/>
</dbReference>
<dbReference type="GO" id="GO:0140359">
    <property type="term" value="F:ABC-type transporter activity"/>
    <property type="evidence" value="ECO:0007669"/>
    <property type="project" value="InterPro"/>
</dbReference>
<feature type="transmembrane region" description="Helical" evidence="11">
    <location>
        <begin position="570"/>
        <end position="593"/>
    </location>
</feature>
<feature type="domain" description="ABC transmembrane type-1" evidence="13">
    <location>
        <begin position="356"/>
        <end position="634"/>
    </location>
</feature>
<dbReference type="FunFam" id="1.20.1560.10:FF:000055">
    <property type="entry name" value="ABC multidrug transporter (Eurofung)"/>
    <property type="match status" value="1"/>
</dbReference>
<dbReference type="CDD" id="cd18579">
    <property type="entry name" value="ABC_6TM_ABCC_D1"/>
    <property type="match status" value="1"/>
</dbReference>
<feature type="transmembrane region" description="Helical" evidence="11">
    <location>
        <begin position="605"/>
        <end position="626"/>
    </location>
</feature>
<feature type="transmembrane region" description="Helical" evidence="11">
    <location>
        <begin position="107"/>
        <end position="123"/>
    </location>
</feature>
<protein>
    <submittedName>
        <fullName evidence="14">ABC transporter</fullName>
    </submittedName>
</protein>
<feature type="domain" description="ABC transporter" evidence="12">
    <location>
        <begin position="682"/>
        <end position="913"/>
    </location>
</feature>
<evidence type="ECO:0000256" key="7">
    <source>
        <dbReference type="ARBA" id="ARBA00022989"/>
    </source>
</evidence>
<evidence type="ECO:0000259" key="12">
    <source>
        <dbReference type="PROSITE" id="PS50893"/>
    </source>
</evidence>
<dbReference type="Gene3D" id="3.40.50.300">
    <property type="entry name" value="P-loop containing nucleotide triphosphate hydrolases"/>
    <property type="match status" value="2"/>
</dbReference>
<feature type="domain" description="ABC transmembrane type-1" evidence="13">
    <location>
        <begin position="983"/>
        <end position="1263"/>
    </location>
</feature>
<feature type="transmembrane region" description="Helical" evidence="11">
    <location>
        <begin position="1205"/>
        <end position="1228"/>
    </location>
</feature>
<name>A0A1B7YER3_COLHI</name>
<evidence type="ECO:0000256" key="5">
    <source>
        <dbReference type="ARBA" id="ARBA00022741"/>
    </source>
</evidence>
<proteinExistence type="predicted"/>
<dbReference type="KEGG" id="chig:CH63R_06112"/>
<dbReference type="CDD" id="cd18580">
    <property type="entry name" value="ABC_6TM_ABCC_D2"/>
    <property type="match status" value="1"/>
</dbReference>
<dbReference type="Pfam" id="PF00005">
    <property type="entry name" value="ABC_tran"/>
    <property type="match status" value="2"/>
</dbReference>
<feature type="transmembrane region" description="Helical" evidence="11">
    <location>
        <begin position="388"/>
        <end position="410"/>
    </location>
</feature>
<evidence type="ECO:0000256" key="4">
    <source>
        <dbReference type="ARBA" id="ARBA00022692"/>
    </source>
</evidence>
<dbReference type="GO" id="GO:0005886">
    <property type="term" value="C:plasma membrane"/>
    <property type="evidence" value="ECO:0007669"/>
    <property type="project" value="UniProtKB-SubCell"/>
</dbReference>
<evidence type="ECO:0000256" key="8">
    <source>
        <dbReference type="ARBA" id="ARBA00023136"/>
    </source>
</evidence>
<dbReference type="InterPro" id="IPR036640">
    <property type="entry name" value="ABC1_TM_sf"/>
</dbReference>
<keyword evidence="5" id="KW-0547">Nucleotide-binding</keyword>